<dbReference type="AlphaFoldDB" id="A0A2V2YLN9"/>
<name>A0A2V2YLN9_9BACL</name>
<reference evidence="2 3" key="1">
    <citation type="submission" date="2018-05" db="EMBL/GenBank/DDBJ databases">
        <title>Genomic Encyclopedia of Type Strains, Phase III (KMG-III): the genomes of soil and plant-associated and newly described type strains.</title>
        <authorList>
            <person name="Whitman W."/>
        </authorList>
    </citation>
    <scope>NUCLEOTIDE SEQUENCE [LARGE SCALE GENOMIC DNA]</scope>
    <source>
        <strain evidence="2 3">CECT 5696</strain>
    </source>
</reference>
<evidence type="ECO:0000313" key="3">
    <source>
        <dbReference type="Proteomes" id="UP000246635"/>
    </source>
</evidence>
<dbReference type="Proteomes" id="UP000246635">
    <property type="component" value="Unassembled WGS sequence"/>
</dbReference>
<evidence type="ECO:0000313" key="2">
    <source>
        <dbReference type="EMBL" id="PWV94381.1"/>
    </source>
</evidence>
<dbReference type="SUPFAM" id="SSF49265">
    <property type="entry name" value="Fibronectin type III"/>
    <property type="match status" value="1"/>
</dbReference>
<dbReference type="InterPro" id="IPR036116">
    <property type="entry name" value="FN3_sf"/>
</dbReference>
<dbReference type="InterPro" id="IPR003961">
    <property type="entry name" value="FN3_dom"/>
</dbReference>
<proteinExistence type="predicted"/>
<accession>A0A2V2YLN9</accession>
<dbReference type="EMBL" id="QGTQ01000031">
    <property type="protein sequence ID" value="PWV94381.1"/>
    <property type="molecule type" value="Genomic_DNA"/>
</dbReference>
<evidence type="ECO:0000259" key="1">
    <source>
        <dbReference type="Pfam" id="PF00149"/>
    </source>
</evidence>
<dbReference type="Gene3D" id="3.60.21.10">
    <property type="match status" value="1"/>
</dbReference>
<dbReference type="InterPro" id="IPR051918">
    <property type="entry name" value="STPP_CPPED1"/>
</dbReference>
<dbReference type="PANTHER" id="PTHR43143:SF1">
    <property type="entry name" value="SERINE_THREONINE-PROTEIN PHOSPHATASE CPPED1"/>
    <property type="match status" value="1"/>
</dbReference>
<gene>
    <name evidence="2" type="ORF">DFQ01_13110</name>
</gene>
<organism evidence="2 3">
    <name type="scientific">Paenibacillus cellulosilyticus</name>
    <dbReference type="NCBI Taxonomy" id="375489"/>
    <lineage>
        <taxon>Bacteria</taxon>
        <taxon>Bacillati</taxon>
        <taxon>Bacillota</taxon>
        <taxon>Bacilli</taxon>
        <taxon>Bacillales</taxon>
        <taxon>Paenibacillaceae</taxon>
        <taxon>Paenibacillus</taxon>
    </lineage>
</organism>
<dbReference type="InterPro" id="IPR029052">
    <property type="entry name" value="Metallo-depent_PP-like"/>
</dbReference>
<dbReference type="InterPro" id="IPR004843">
    <property type="entry name" value="Calcineurin-like_PHP"/>
</dbReference>
<keyword evidence="3" id="KW-1185">Reference proteome</keyword>
<dbReference type="Pfam" id="PF00149">
    <property type="entry name" value="Metallophos"/>
    <property type="match status" value="1"/>
</dbReference>
<dbReference type="PANTHER" id="PTHR43143">
    <property type="entry name" value="METALLOPHOSPHOESTERASE, CALCINEURIN SUPERFAMILY"/>
    <property type="match status" value="1"/>
</dbReference>
<dbReference type="SUPFAM" id="SSF56300">
    <property type="entry name" value="Metallo-dependent phosphatases"/>
    <property type="match status" value="1"/>
</dbReference>
<dbReference type="InterPro" id="IPR013783">
    <property type="entry name" value="Ig-like_fold"/>
</dbReference>
<sequence>MRTRAAAARCRMQKADLAFKWIFAVTSIHTNAYEYAFRDWGAGNVRNRLQRGKERLTRMTAGLLAMQSLLFGLGAPVAAGASAAAPTAAGLNVLGAPADTAVHPEAQRDRYATVKRSDGYNLVFPVMSDIHIGSGDKAETKFASALEQLNRLAPHYDAIASVGDLTDHGKAEQYDTFMAIYNRYKQPAARSLLTIGNHDYYGSSGAMKGQRLFLEKTEMPGIYYDRWINGYHFIVLGSENKSTGGKLSDEQLKWLKEKLAEHASADKPIFVLFHQHISDTVYGSDRWGHTQNHKKLYAILSKYPQVITFSGHSHYMLESPRTIHQRDFTSLGTSSIRYPELEPGMVQGNHPSDDISQGYLVMVKDDRVIVKRRDFHRNDWTGEDWVIDYPASKTAFRYTDDRDRINPSFEPSAQATVEPSSVHAARALLRFDQAKDNLFVHAYDIEVKREGGQRNVLKLHAFSEFYKHPMPAELTVELNGLTPNTAYTASVYAVDAFGNRSDKPLAAGFRTSALTPLQASLRLKIRSWFKDGV</sequence>
<dbReference type="GO" id="GO:0016787">
    <property type="term" value="F:hydrolase activity"/>
    <property type="evidence" value="ECO:0007669"/>
    <property type="project" value="InterPro"/>
</dbReference>
<dbReference type="Gene3D" id="2.60.40.10">
    <property type="entry name" value="Immunoglobulins"/>
    <property type="match status" value="1"/>
</dbReference>
<comment type="caution">
    <text evidence="2">The sequence shown here is derived from an EMBL/GenBank/DDBJ whole genome shotgun (WGS) entry which is preliminary data.</text>
</comment>
<feature type="domain" description="Calcineurin-like phosphoesterase" evidence="1">
    <location>
        <begin position="126"/>
        <end position="315"/>
    </location>
</feature>
<protein>
    <submittedName>
        <fullName evidence="2">3',5'-cyclic AMP phosphodiesterase CpdA</fullName>
    </submittedName>
</protein>
<dbReference type="CDD" id="cd00063">
    <property type="entry name" value="FN3"/>
    <property type="match status" value="1"/>
</dbReference>